<dbReference type="Proteomes" id="UP000676336">
    <property type="component" value="Unassembled WGS sequence"/>
</dbReference>
<reference evidence="1" key="1">
    <citation type="submission" date="2021-02" db="EMBL/GenBank/DDBJ databases">
        <authorList>
            <person name="Nowell W R."/>
        </authorList>
    </citation>
    <scope>NUCLEOTIDE SEQUENCE</scope>
</reference>
<protein>
    <recommendedName>
        <fullName evidence="3">F-box domain-containing protein</fullName>
    </recommendedName>
</protein>
<gene>
    <name evidence="1" type="ORF">SMN809_LOCUS16804</name>
</gene>
<dbReference type="EMBL" id="CAJOBI010007611">
    <property type="protein sequence ID" value="CAF4090349.1"/>
    <property type="molecule type" value="Genomic_DNA"/>
</dbReference>
<sequence>MNKSTLESLPNEVFLIIFGYLSSFDLCQAFLDVKNARIEHLLTSMRHSLDVSSMHYDQLCQFLSERNDHTNHFPALIHTPVLRDSSACHNFYPNELIKLFHNMRPLNWPNTVQLTLSIQHPSELALLLKRDALPAIEHLNITNEEMRTARPLRQHEPIFNFANMNCDAIILMGSLTMPLLEKLIFVDLYDHNTNDYYEIFAKIFYR</sequence>
<evidence type="ECO:0000313" key="1">
    <source>
        <dbReference type="EMBL" id="CAF4090349.1"/>
    </source>
</evidence>
<dbReference type="SUPFAM" id="SSF81383">
    <property type="entry name" value="F-box domain"/>
    <property type="match status" value="1"/>
</dbReference>
<dbReference type="AlphaFoldDB" id="A0A8S2Q5Y5"/>
<organism evidence="1 2">
    <name type="scientific">Rotaria magnacalcarata</name>
    <dbReference type="NCBI Taxonomy" id="392030"/>
    <lineage>
        <taxon>Eukaryota</taxon>
        <taxon>Metazoa</taxon>
        <taxon>Spiralia</taxon>
        <taxon>Gnathifera</taxon>
        <taxon>Rotifera</taxon>
        <taxon>Eurotatoria</taxon>
        <taxon>Bdelloidea</taxon>
        <taxon>Philodinida</taxon>
        <taxon>Philodinidae</taxon>
        <taxon>Rotaria</taxon>
    </lineage>
</organism>
<comment type="caution">
    <text evidence="1">The sequence shown here is derived from an EMBL/GenBank/DDBJ whole genome shotgun (WGS) entry which is preliminary data.</text>
</comment>
<proteinExistence type="predicted"/>
<name>A0A8S2Q5Y5_9BILA</name>
<evidence type="ECO:0008006" key="3">
    <source>
        <dbReference type="Google" id="ProtNLM"/>
    </source>
</evidence>
<accession>A0A8S2Q5Y5</accession>
<dbReference type="InterPro" id="IPR036047">
    <property type="entry name" value="F-box-like_dom_sf"/>
</dbReference>
<evidence type="ECO:0000313" key="2">
    <source>
        <dbReference type="Proteomes" id="UP000676336"/>
    </source>
</evidence>